<sequence>MGSKAAMNNVARCYRYDTRDIQKANYWFRKYKSLLETNKSKLMFEAGDKVAIAYDYNNNQKTQKRKLEQTCSKTRTVVSMYSNNRMVRVDIDGE</sequence>
<dbReference type="OrthoDB" id="2388149at2759"/>
<name>A0A9N8ZM21_9GLOM</name>
<proteinExistence type="predicted"/>
<comment type="caution">
    <text evidence="1">The sequence shown here is derived from an EMBL/GenBank/DDBJ whole genome shotgun (WGS) entry which is preliminary data.</text>
</comment>
<evidence type="ECO:0000313" key="1">
    <source>
        <dbReference type="EMBL" id="CAG8500279.1"/>
    </source>
</evidence>
<organism evidence="1 2">
    <name type="scientific">Racocetra fulgida</name>
    <dbReference type="NCBI Taxonomy" id="60492"/>
    <lineage>
        <taxon>Eukaryota</taxon>
        <taxon>Fungi</taxon>
        <taxon>Fungi incertae sedis</taxon>
        <taxon>Mucoromycota</taxon>
        <taxon>Glomeromycotina</taxon>
        <taxon>Glomeromycetes</taxon>
        <taxon>Diversisporales</taxon>
        <taxon>Gigasporaceae</taxon>
        <taxon>Racocetra</taxon>
    </lineage>
</organism>
<accession>A0A9N8ZM21</accession>
<reference evidence="1" key="1">
    <citation type="submission" date="2021-06" db="EMBL/GenBank/DDBJ databases">
        <authorList>
            <person name="Kallberg Y."/>
            <person name="Tangrot J."/>
            <person name="Rosling A."/>
        </authorList>
    </citation>
    <scope>NUCLEOTIDE SEQUENCE</scope>
    <source>
        <strain evidence="1">IN212</strain>
    </source>
</reference>
<keyword evidence="2" id="KW-1185">Reference proteome</keyword>
<protein>
    <submittedName>
        <fullName evidence="1">10067_t:CDS:1</fullName>
    </submittedName>
</protein>
<dbReference type="AlphaFoldDB" id="A0A9N8ZM21"/>
<evidence type="ECO:0000313" key="2">
    <source>
        <dbReference type="Proteomes" id="UP000789396"/>
    </source>
</evidence>
<gene>
    <name evidence="1" type="ORF">RFULGI_LOCUS2404</name>
</gene>
<dbReference type="Proteomes" id="UP000789396">
    <property type="component" value="Unassembled WGS sequence"/>
</dbReference>
<dbReference type="EMBL" id="CAJVPZ010001802">
    <property type="protein sequence ID" value="CAG8500279.1"/>
    <property type="molecule type" value="Genomic_DNA"/>
</dbReference>
<feature type="non-terminal residue" evidence="1">
    <location>
        <position position="94"/>
    </location>
</feature>